<protein>
    <submittedName>
        <fullName evidence="1">Uncharacterized protein</fullName>
    </submittedName>
</protein>
<dbReference type="Proteomes" id="UP001197378">
    <property type="component" value="Unassembled WGS sequence"/>
</dbReference>
<dbReference type="EMBL" id="JAAXYO010000180">
    <property type="protein sequence ID" value="MBU2789056.1"/>
    <property type="molecule type" value="Genomic_DNA"/>
</dbReference>
<name>A0AAE2YS36_9PROT</name>
<reference evidence="1" key="1">
    <citation type="journal article" date="2021" name="ISME J.">
        <title>Genomic evolution of the class Acidithiobacillia: deep-branching Proteobacteria living in extreme acidic conditions.</title>
        <authorList>
            <person name="Moya-Beltran A."/>
            <person name="Beard S."/>
            <person name="Rojas-Villalobos C."/>
            <person name="Issotta F."/>
            <person name="Gallardo Y."/>
            <person name="Ulloa R."/>
            <person name="Giaveno A."/>
            <person name="Degli Esposti M."/>
            <person name="Johnson D.B."/>
            <person name="Quatrini R."/>
        </authorList>
    </citation>
    <scope>NUCLEOTIDE SEQUENCE</scope>
    <source>
        <strain evidence="1">VAN18-1</strain>
    </source>
</reference>
<comment type="caution">
    <text evidence="1">The sequence shown here is derived from an EMBL/GenBank/DDBJ whole genome shotgun (WGS) entry which is preliminary data.</text>
</comment>
<evidence type="ECO:0000313" key="2">
    <source>
        <dbReference type="Proteomes" id="UP001197378"/>
    </source>
</evidence>
<proteinExistence type="predicted"/>
<dbReference type="AlphaFoldDB" id="A0AAE2YS36"/>
<organism evidence="1 2">
    <name type="scientific">Igneacidithiobacillus copahuensis</name>
    <dbReference type="NCBI Taxonomy" id="2724909"/>
    <lineage>
        <taxon>Bacteria</taxon>
        <taxon>Pseudomonadati</taxon>
        <taxon>Pseudomonadota</taxon>
        <taxon>Acidithiobacillia</taxon>
        <taxon>Acidithiobacillales</taxon>
        <taxon>Acidithiobacillaceae</taxon>
        <taxon>Igneacidithiobacillus</taxon>
    </lineage>
</organism>
<sequence>MNGDPDALLGFADETARSLRHPALSRPYFWEFHALRDALHGKFAPCMSYASFFDPSICPGLQDYVQTLIDAAPATPVLQCCRSFGRVAYLRQTHGGAHIHLWRDAVSQWFSYQINDYFDIASLLVLQANNPPEMFLRLRQEIALPALESVDFAAGYEQMRQVSFGWEQRYFVYYALWVYSLM</sequence>
<gene>
    <name evidence="1" type="ORF">HFQ13_12720</name>
</gene>
<dbReference type="RefSeq" id="WP_215870969.1">
    <property type="nucleotide sequence ID" value="NZ_JAAXYO010000180.1"/>
</dbReference>
<accession>A0AAE2YS36</accession>
<evidence type="ECO:0000313" key="1">
    <source>
        <dbReference type="EMBL" id="MBU2789056.1"/>
    </source>
</evidence>
<keyword evidence="2" id="KW-1185">Reference proteome</keyword>